<dbReference type="AlphaFoldDB" id="A0A8X8XBD7"/>
<keyword evidence="3" id="KW-1185">Reference proteome</keyword>
<reference evidence="2" key="2">
    <citation type="submission" date="2020-08" db="EMBL/GenBank/DDBJ databases">
        <title>Plant Genome Project.</title>
        <authorList>
            <person name="Zhang R.-G."/>
        </authorList>
    </citation>
    <scope>NUCLEOTIDE SEQUENCE</scope>
    <source>
        <strain evidence="2">Huo1</strain>
        <tissue evidence="2">Leaf</tissue>
    </source>
</reference>
<sequence>MYSYPIDKQIKYSHLLQAALELLSVIEGENLRSRRIQIFCATGGYSYLSSTWEYDGCISSCSLLKKERGFDGDAVANLVVGLTFCQLWYSGLPEELQLTALDSFGFGLQSEIPIDKIHMPIEYSKEDSPHEAGGDNLDIHCISITSVANDKEVDSREESAKPNGISGSSFSDCSGDLPQASIFLTQGLPPWLLPLKLPISRENLEDAVRMRRELLNDDYKNAVKHLRVALHTTPPAIEALHPFIQDLAKNSKLQASLLEHFDSGNYVKLCTYFEDILKKDPTCNDSLSRLVLMHQRVDYDTQSLVEMLALHLDASYGTCDMWQELASCLLKLSQCEGDRESSCNRGCLDDSNRVPELFTCGKSGKGWRLRCRWWLNRHFHDRILMSEIASGNNPFRFVCFMDEAYK</sequence>
<comment type="caution">
    <text evidence="2">The sequence shown here is derived from an EMBL/GenBank/DDBJ whole genome shotgun (WGS) entry which is preliminary data.</text>
</comment>
<organism evidence="2">
    <name type="scientific">Salvia splendens</name>
    <name type="common">Scarlet sage</name>
    <dbReference type="NCBI Taxonomy" id="180675"/>
    <lineage>
        <taxon>Eukaryota</taxon>
        <taxon>Viridiplantae</taxon>
        <taxon>Streptophyta</taxon>
        <taxon>Embryophyta</taxon>
        <taxon>Tracheophyta</taxon>
        <taxon>Spermatophyta</taxon>
        <taxon>Magnoliopsida</taxon>
        <taxon>eudicotyledons</taxon>
        <taxon>Gunneridae</taxon>
        <taxon>Pentapetalae</taxon>
        <taxon>asterids</taxon>
        <taxon>lamiids</taxon>
        <taxon>Lamiales</taxon>
        <taxon>Lamiaceae</taxon>
        <taxon>Nepetoideae</taxon>
        <taxon>Mentheae</taxon>
        <taxon>Salviinae</taxon>
        <taxon>Salvia</taxon>
        <taxon>Salvia subgen. Calosphace</taxon>
        <taxon>core Calosphace</taxon>
    </lineage>
</organism>
<reference evidence="2" key="1">
    <citation type="submission" date="2018-01" db="EMBL/GenBank/DDBJ databases">
        <authorList>
            <person name="Mao J.F."/>
        </authorList>
    </citation>
    <scope>NUCLEOTIDE SEQUENCE</scope>
    <source>
        <strain evidence="2">Huo1</strain>
        <tissue evidence="2">Leaf</tissue>
    </source>
</reference>
<dbReference type="EMBL" id="PNBA02000010">
    <property type="protein sequence ID" value="KAG6410303.1"/>
    <property type="molecule type" value="Genomic_DNA"/>
</dbReference>
<protein>
    <submittedName>
        <fullName evidence="2">Uncharacterized protein</fullName>
    </submittedName>
</protein>
<dbReference type="InterPro" id="IPR039495">
    <property type="entry name" value="TAF1A"/>
</dbReference>
<dbReference type="GO" id="GO:0000120">
    <property type="term" value="C:RNA polymerase I transcription regulator complex"/>
    <property type="evidence" value="ECO:0007669"/>
    <property type="project" value="InterPro"/>
</dbReference>
<evidence type="ECO:0000313" key="3">
    <source>
        <dbReference type="Proteomes" id="UP000298416"/>
    </source>
</evidence>
<proteinExistence type="predicted"/>
<accession>A0A8X8XBD7</accession>
<feature type="region of interest" description="Disordered" evidence="1">
    <location>
        <begin position="150"/>
        <end position="170"/>
    </location>
</feature>
<name>A0A8X8XBD7_SALSN</name>
<dbReference type="Proteomes" id="UP000298416">
    <property type="component" value="Unassembled WGS sequence"/>
</dbReference>
<gene>
    <name evidence="2" type="ORF">SASPL_128361</name>
</gene>
<dbReference type="PANTHER" id="PTHR36720">
    <property type="entry name" value="TAF RNA POLYMERASE I SUBUNIT A"/>
    <property type="match status" value="1"/>
</dbReference>
<feature type="compositionally biased region" description="Basic and acidic residues" evidence="1">
    <location>
        <begin position="150"/>
        <end position="160"/>
    </location>
</feature>
<evidence type="ECO:0000256" key="1">
    <source>
        <dbReference type="SAM" id="MobiDB-lite"/>
    </source>
</evidence>
<dbReference type="GO" id="GO:0006360">
    <property type="term" value="P:transcription by RNA polymerase I"/>
    <property type="evidence" value="ECO:0007669"/>
    <property type="project" value="InterPro"/>
</dbReference>
<dbReference type="PANTHER" id="PTHR36720:SF1">
    <property type="entry name" value="TAF RNA POLYMERASE I SUBUNIT A"/>
    <property type="match status" value="1"/>
</dbReference>
<dbReference type="Pfam" id="PF14929">
    <property type="entry name" value="TAF1_subA"/>
    <property type="match status" value="1"/>
</dbReference>
<evidence type="ECO:0000313" key="2">
    <source>
        <dbReference type="EMBL" id="KAG6410303.1"/>
    </source>
</evidence>